<dbReference type="EMBL" id="QPFP01000193">
    <property type="protein sequence ID" value="TEB19413.1"/>
    <property type="molecule type" value="Genomic_DNA"/>
</dbReference>
<evidence type="ECO:0000313" key="2">
    <source>
        <dbReference type="Proteomes" id="UP000298030"/>
    </source>
</evidence>
<dbReference type="OrthoDB" id="3038120at2759"/>
<reference evidence="1 2" key="1">
    <citation type="journal article" date="2019" name="Nat. Ecol. Evol.">
        <title>Megaphylogeny resolves global patterns of mushroom evolution.</title>
        <authorList>
            <person name="Varga T."/>
            <person name="Krizsan K."/>
            <person name="Foldi C."/>
            <person name="Dima B."/>
            <person name="Sanchez-Garcia M."/>
            <person name="Sanchez-Ramirez S."/>
            <person name="Szollosi G.J."/>
            <person name="Szarkandi J.G."/>
            <person name="Papp V."/>
            <person name="Albert L."/>
            <person name="Andreopoulos W."/>
            <person name="Angelini C."/>
            <person name="Antonin V."/>
            <person name="Barry K.W."/>
            <person name="Bougher N.L."/>
            <person name="Buchanan P."/>
            <person name="Buyck B."/>
            <person name="Bense V."/>
            <person name="Catcheside P."/>
            <person name="Chovatia M."/>
            <person name="Cooper J."/>
            <person name="Damon W."/>
            <person name="Desjardin D."/>
            <person name="Finy P."/>
            <person name="Geml J."/>
            <person name="Haridas S."/>
            <person name="Hughes K."/>
            <person name="Justo A."/>
            <person name="Karasinski D."/>
            <person name="Kautmanova I."/>
            <person name="Kiss B."/>
            <person name="Kocsube S."/>
            <person name="Kotiranta H."/>
            <person name="LaButti K.M."/>
            <person name="Lechner B.E."/>
            <person name="Liimatainen K."/>
            <person name="Lipzen A."/>
            <person name="Lukacs Z."/>
            <person name="Mihaltcheva S."/>
            <person name="Morgado L.N."/>
            <person name="Niskanen T."/>
            <person name="Noordeloos M.E."/>
            <person name="Ohm R.A."/>
            <person name="Ortiz-Santana B."/>
            <person name="Ovrebo C."/>
            <person name="Racz N."/>
            <person name="Riley R."/>
            <person name="Savchenko A."/>
            <person name="Shiryaev A."/>
            <person name="Soop K."/>
            <person name="Spirin V."/>
            <person name="Szebenyi C."/>
            <person name="Tomsovsky M."/>
            <person name="Tulloss R.E."/>
            <person name="Uehling J."/>
            <person name="Grigoriev I.V."/>
            <person name="Vagvolgyi C."/>
            <person name="Papp T."/>
            <person name="Martin F.M."/>
            <person name="Miettinen O."/>
            <person name="Hibbett D.S."/>
            <person name="Nagy L.G."/>
        </authorList>
    </citation>
    <scope>NUCLEOTIDE SEQUENCE [LARGE SCALE GENOMIC DNA]</scope>
    <source>
        <strain evidence="1 2">FP101781</strain>
    </source>
</reference>
<comment type="caution">
    <text evidence="1">The sequence shown here is derived from an EMBL/GenBank/DDBJ whole genome shotgun (WGS) entry which is preliminary data.</text>
</comment>
<organism evidence="1 2">
    <name type="scientific">Coprinellus micaceus</name>
    <name type="common">Glistening ink-cap mushroom</name>
    <name type="synonym">Coprinus micaceus</name>
    <dbReference type="NCBI Taxonomy" id="71717"/>
    <lineage>
        <taxon>Eukaryota</taxon>
        <taxon>Fungi</taxon>
        <taxon>Dikarya</taxon>
        <taxon>Basidiomycota</taxon>
        <taxon>Agaricomycotina</taxon>
        <taxon>Agaricomycetes</taxon>
        <taxon>Agaricomycetidae</taxon>
        <taxon>Agaricales</taxon>
        <taxon>Agaricineae</taxon>
        <taxon>Psathyrellaceae</taxon>
        <taxon>Coprinellus</taxon>
    </lineage>
</organism>
<proteinExistence type="predicted"/>
<dbReference type="AlphaFoldDB" id="A0A4Y7SCK0"/>
<sequence length="342" mass="38318">MPRRKKIPKQPGWYESPLILQEYRLAHMGIDLSRMPFKQAAEAFGVPELCHAILMNTDVYTIIAASRTNKDTRKAAQKAFRTLLEATVKPFIFHDQFPGFLKTMKETGLGLMGSLLRMLLMSNSALQIDAARGGITRFIRPDDLNVVVPFGALSKTRDYFSKIGYTHFHSLVPWGTYKHAVTHVIGAFRPARLGERTCHVTITESVGNIMHVVLAGPMTCWMNVLTASKVYCAYPTLITNSTTLRTDIRTVDFPRRIGGCYNTKVDNSEWTGKCGRHCPAMPRNSIGDKALASFGWNAGLATPDSRFPGEDSVLSSSIIQWRLSEKCYNERCPNYVGRRPPL</sequence>
<evidence type="ECO:0000313" key="1">
    <source>
        <dbReference type="EMBL" id="TEB19413.1"/>
    </source>
</evidence>
<gene>
    <name evidence="1" type="ORF">FA13DRAFT_1802298</name>
</gene>
<keyword evidence="2" id="KW-1185">Reference proteome</keyword>
<dbReference type="Proteomes" id="UP000298030">
    <property type="component" value="Unassembled WGS sequence"/>
</dbReference>
<name>A0A4Y7SCK0_COPMI</name>
<accession>A0A4Y7SCK0</accession>
<protein>
    <submittedName>
        <fullName evidence="1">Uncharacterized protein</fullName>
    </submittedName>
</protein>